<comment type="caution">
    <text evidence="2">The sequence shown here is derived from an EMBL/GenBank/DDBJ whole genome shotgun (WGS) entry which is preliminary data.</text>
</comment>
<dbReference type="Proteomes" id="UP000321129">
    <property type="component" value="Unassembled WGS sequence"/>
</dbReference>
<proteinExistence type="predicted"/>
<protein>
    <submittedName>
        <fullName evidence="2">Uncharacterized protein</fullName>
    </submittedName>
</protein>
<feature type="compositionally biased region" description="Low complexity" evidence="1">
    <location>
        <begin position="153"/>
        <end position="183"/>
    </location>
</feature>
<name>A0A5C6UAE3_9SPHN</name>
<reference evidence="2 3" key="1">
    <citation type="submission" date="2019-08" db="EMBL/GenBank/DDBJ databases">
        <title>Sphingorhabdus soil sp. nov., isolated from arctic soil.</title>
        <authorList>
            <person name="Liu Y."/>
        </authorList>
    </citation>
    <scope>NUCLEOTIDE SEQUENCE [LARGE SCALE GENOMIC DNA]</scope>
    <source>
        <strain evidence="2 3">D-2Q-5-6</strain>
    </source>
</reference>
<gene>
    <name evidence="2" type="ORF">FSZ31_07020</name>
</gene>
<accession>A0A5C6UAE3</accession>
<organism evidence="2 3">
    <name type="scientific">Flavisphingopyxis soli</name>
    <dbReference type="NCBI Taxonomy" id="2601267"/>
    <lineage>
        <taxon>Bacteria</taxon>
        <taxon>Pseudomonadati</taxon>
        <taxon>Pseudomonadota</taxon>
        <taxon>Alphaproteobacteria</taxon>
        <taxon>Sphingomonadales</taxon>
        <taxon>Sphingopyxidaceae</taxon>
        <taxon>Flavisphingopyxis</taxon>
    </lineage>
</organism>
<evidence type="ECO:0000256" key="1">
    <source>
        <dbReference type="SAM" id="MobiDB-lite"/>
    </source>
</evidence>
<keyword evidence="3" id="KW-1185">Reference proteome</keyword>
<dbReference type="EMBL" id="VOPY01000002">
    <property type="protein sequence ID" value="TXC68725.1"/>
    <property type="molecule type" value="Genomic_DNA"/>
</dbReference>
<dbReference type="OrthoDB" id="7391128at2"/>
<sequence length="224" mass="23660">MLMAARKLQGIGLVLFVLMFAMTLYPVSLRVAATRSELAQVEYDVLQTRLNIRYLETEFSARSSLRQLERWNAESLGYAAPEAAQFLSGERALAQLDSLQPVAGPRADRALLAVAEVPPVAPRSATQMIIDASIPSAQAREPVRPQVADKPARPVGAKAPAAVAAKTPTATTKPATAKVAPAASGQAAKQDRRLAMLDQQLLTPAALNAIDSAARAEAGAGRAQ</sequence>
<feature type="region of interest" description="Disordered" evidence="1">
    <location>
        <begin position="140"/>
        <end position="190"/>
    </location>
</feature>
<dbReference type="AlphaFoldDB" id="A0A5C6UAE3"/>
<evidence type="ECO:0000313" key="3">
    <source>
        <dbReference type="Proteomes" id="UP000321129"/>
    </source>
</evidence>
<dbReference type="RefSeq" id="WP_147122678.1">
    <property type="nucleotide sequence ID" value="NZ_VOPY01000002.1"/>
</dbReference>
<evidence type="ECO:0000313" key="2">
    <source>
        <dbReference type="EMBL" id="TXC68725.1"/>
    </source>
</evidence>